<feature type="binding site" evidence="12">
    <location>
        <position position="141"/>
    </location>
    <ligand>
        <name>ATP</name>
        <dbReference type="ChEBI" id="CHEBI:30616"/>
    </ligand>
</feature>
<keyword evidence="11" id="KW-0539">Nucleus</keyword>
<feature type="domain" description="Poly(A) polymerase nucleotidyltransferase" evidence="15">
    <location>
        <begin position="15"/>
        <end position="100"/>
    </location>
</feature>
<dbReference type="OrthoDB" id="412748at2759"/>
<dbReference type="GO" id="GO:1990817">
    <property type="term" value="F:poly(A) RNA polymerase activity"/>
    <property type="evidence" value="ECO:0007669"/>
    <property type="project" value="UniProtKB-EC"/>
</dbReference>
<dbReference type="GO" id="GO:0005524">
    <property type="term" value="F:ATP binding"/>
    <property type="evidence" value="ECO:0007669"/>
    <property type="project" value="UniProtKB-KW"/>
</dbReference>
<dbReference type="Pfam" id="PF20750">
    <property type="entry name" value="PAP_NTPase"/>
    <property type="match status" value="2"/>
</dbReference>
<dbReference type="EMBL" id="CP097510">
    <property type="protein sequence ID" value="URE27907.1"/>
    <property type="molecule type" value="Genomic_DNA"/>
</dbReference>
<evidence type="ECO:0000256" key="9">
    <source>
        <dbReference type="ARBA" id="ARBA00022840"/>
    </source>
</evidence>
<dbReference type="SUPFAM" id="SSF81301">
    <property type="entry name" value="Nucleotidyltransferase"/>
    <property type="match status" value="1"/>
</dbReference>
<evidence type="ECO:0000256" key="13">
    <source>
        <dbReference type="PIRSR" id="PIRSR018425-2"/>
    </source>
</evidence>
<dbReference type="EC" id="2.7.7.19" evidence="4"/>
<protein>
    <recommendedName>
        <fullName evidence="4">polynucleotide adenylyltransferase</fullName>
        <ecNumber evidence="4">2.7.7.19</ecNumber>
    </recommendedName>
</protein>
<keyword evidence="10 13" id="KW-0460">Magnesium</keyword>
<keyword evidence="17" id="KW-1185">Reference proteome</keyword>
<dbReference type="PANTHER" id="PTHR10682">
    <property type="entry name" value="POLY A POLYMERASE"/>
    <property type="match status" value="1"/>
</dbReference>
<feature type="binding site" evidence="13">
    <location>
        <position position="141"/>
    </location>
    <ligand>
        <name>Mg(2+)</name>
        <dbReference type="ChEBI" id="CHEBI:18420"/>
        <label>2</label>
        <note>catalytic</note>
    </ligand>
</feature>
<keyword evidence="6" id="KW-0808">Transferase</keyword>
<name>A0A9E7KQG6_9LILI</name>
<dbReference type="InterPro" id="IPR014492">
    <property type="entry name" value="PolyA_polymerase"/>
</dbReference>
<evidence type="ECO:0000256" key="5">
    <source>
        <dbReference type="ARBA" id="ARBA00022664"/>
    </source>
</evidence>
<evidence type="ECO:0000259" key="15">
    <source>
        <dbReference type="Pfam" id="PF20750"/>
    </source>
</evidence>
<proteinExistence type="inferred from homology"/>
<evidence type="ECO:0000256" key="1">
    <source>
        <dbReference type="ARBA" id="ARBA00001936"/>
    </source>
</evidence>
<evidence type="ECO:0000256" key="4">
    <source>
        <dbReference type="ARBA" id="ARBA00012388"/>
    </source>
</evidence>
<dbReference type="Gene3D" id="1.10.1410.10">
    <property type="match status" value="1"/>
</dbReference>
<comment type="cofactor">
    <cofactor evidence="1">
        <name>Mn(2+)</name>
        <dbReference type="ChEBI" id="CHEBI:29035"/>
    </cofactor>
</comment>
<feature type="domain" description="Poly(A) polymerase nucleotidyltransferase" evidence="15">
    <location>
        <begin position="101"/>
        <end position="188"/>
    </location>
</feature>
<dbReference type="Pfam" id="PF04928">
    <property type="entry name" value="PAP_central"/>
    <property type="match status" value="1"/>
</dbReference>
<dbReference type="InterPro" id="IPR048840">
    <property type="entry name" value="PolA_pol_NTPase"/>
</dbReference>
<evidence type="ECO:0000256" key="8">
    <source>
        <dbReference type="ARBA" id="ARBA00022741"/>
    </source>
</evidence>
<organism evidence="16 17">
    <name type="scientific">Musa troglodytarum</name>
    <name type="common">fe'i banana</name>
    <dbReference type="NCBI Taxonomy" id="320322"/>
    <lineage>
        <taxon>Eukaryota</taxon>
        <taxon>Viridiplantae</taxon>
        <taxon>Streptophyta</taxon>
        <taxon>Embryophyta</taxon>
        <taxon>Tracheophyta</taxon>
        <taxon>Spermatophyta</taxon>
        <taxon>Magnoliopsida</taxon>
        <taxon>Liliopsida</taxon>
        <taxon>Zingiberales</taxon>
        <taxon>Musaceae</taxon>
        <taxon>Musa</taxon>
    </lineage>
</organism>
<evidence type="ECO:0000259" key="14">
    <source>
        <dbReference type="Pfam" id="PF04928"/>
    </source>
</evidence>
<dbReference type="GO" id="GO:0005634">
    <property type="term" value="C:nucleus"/>
    <property type="evidence" value="ECO:0007669"/>
    <property type="project" value="UniProtKB-SubCell"/>
</dbReference>
<comment type="subcellular location">
    <subcellularLocation>
        <location evidence="2">Nucleus</location>
    </subcellularLocation>
</comment>
<dbReference type="CDD" id="cd05402">
    <property type="entry name" value="NT_PAP_TUTase"/>
    <property type="match status" value="1"/>
</dbReference>
<dbReference type="GO" id="GO:0046872">
    <property type="term" value="F:metal ion binding"/>
    <property type="evidence" value="ECO:0007669"/>
    <property type="project" value="UniProtKB-KW"/>
</dbReference>
<dbReference type="InterPro" id="IPR007012">
    <property type="entry name" value="PolA_pol_cen_dom"/>
</dbReference>
<dbReference type="GO" id="GO:0006397">
    <property type="term" value="P:mRNA processing"/>
    <property type="evidence" value="ECO:0007669"/>
    <property type="project" value="UniProtKB-KW"/>
</dbReference>
<dbReference type="Gene3D" id="3.30.460.10">
    <property type="entry name" value="Beta Polymerase, domain 2"/>
    <property type="match status" value="1"/>
</dbReference>
<keyword evidence="9 12" id="KW-0067">ATP-binding</keyword>
<evidence type="ECO:0000313" key="16">
    <source>
        <dbReference type="EMBL" id="URE27907.1"/>
    </source>
</evidence>
<evidence type="ECO:0000256" key="6">
    <source>
        <dbReference type="ARBA" id="ARBA00022679"/>
    </source>
</evidence>
<keyword evidence="8 12" id="KW-0547">Nucleotide-binding</keyword>
<dbReference type="PANTHER" id="PTHR10682:SF10">
    <property type="entry name" value="POLYNUCLEOTIDE ADENYLYLTRANSFERASE"/>
    <property type="match status" value="1"/>
</dbReference>
<dbReference type="SUPFAM" id="SSF81631">
    <property type="entry name" value="PAP/OAS1 substrate-binding domain"/>
    <property type="match status" value="1"/>
</dbReference>
<feature type="domain" description="Poly(A) polymerase central" evidence="14">
    <location>
        <begin position="193"/>
        <end position="321"/>
    </location>
</feature>
<evidence type="ECO:0000256" key="12">
    <source>
        <dbReference type="PIRSR" id="PIRSR018425-1"/>
    </source>
</evidence>
<evidence type="ECO:0000313" key="17">
    <source>
        <dbReference type="Proteomes" id="UP001055439"/>
    </source>
</evidence>
<keyword evidence="7 13" id="KW-0479">Metal-binding</keyword>
<feature type="binding site" evidence="12">
    <location>
        <begin position="94"/>
        <end position="96"/>
    </location>
    <ligand>
        <name>ATP</name>
        <dbReference type="ChEBI" id="CHEBI:30616"/>
    </ligand>
</feature>
<dbReference type="Proteomes" id="UP001055439">
    <property type="component" value="Chromosome 8"/>
</dbReference>
<sequence>MESSGLVKRSNGHLGVTEPISWSGPTEYDVIKTQELEKYLVDAGLYESQEEAVSREEILGRLDQIVKIWVKKVSRAKGFNEQFVQEANAKIFTFGSYRLGEDFFTELHNMLSEMPEVTELHPVPDAHVPVMRFKFSGVSIDLLYAKLSLWVIPEDLDISQDSILQNADEQTVRSLNGCRVTDQILRLVPNIQNFRTTLRCMRFWAKRRGVYSNVAGFLGGINWALLVARICQLYPNALPSMLVSRFFRVYTQWRWPNPVMLCEIQEGSLGLPIWDPRRNFRDRLHQMPIITPAYPCMNSSYNVSSSTLRVMTEEFQRGNRI</sequence>
<comment type="cofactor">
    <cofactor evidence="13">
        <name>Mg(2+)</name>
        <dbReference type="ChEBI" id="CHEBI:18420"/>
    </cofactor>
    <text evidence="13">Binds 2 magnesium ions. Also active with manganese.</text>
</comment>
<evidence type="ECO:0000256" key="10">
    <source>
        <dbReference type="ARBA" id="ARBA00022842"/>
    </source>
</evidence>
<comment type="similarity">
    <text evidence="3">Belongs to the poly(A) polymerase family.</text>
</comment>
<dbReference type="PIRSF" id="PIRSF018425">
    <property type="entry name" value="PolyA_polymerase"/>
    <property type="match status" value="1"/>
</dbReference>
<evidence type="ECO:0000256" key="7">
    <source>
        <dbReference type="ARBA" id="ARBA00022723"/>
    </source>
</evidence>
<reference evidence="16" key="1">
    <citation type="submission" date="2022-05" db="EMBL/GenBank/DDBJ databases">
        <title>The Musa troglodytarum L. genome provides insights into the mechanism of non-climacteric behaviour and enrichment of carotenoids.</title>
        <authorList>
            <person name="Wang J."/>
        </authorList>
    </citation>
    <scope>NUCLEOTIDE SEQUENCE</scope>
    <source>
        <tissue evidence="16">Leaf</tissue>
    </source>
</reference>
<feature type="binding site" evidence="12">
    <location>
        <position position="211"/>
    </location>
    <ligand>
        <name>ATP</name>
        <dbReference type="ChEBI" id="CHEBI:30616"/>
    </ligand>
</feature>
<gene>
    <name evidence="16" type="ORF">MUK42_34878</name>
</gene>
<dbReference type="FunFam" id="1.10.1410.10:FF:000001">
    <property type="entry name" value="Putative poly(A) polymerase gamma"/>
    <property type="match status" value="1"/>
</dbReference>
<dbReference type="AlphaFoldDB" id="A0A9E7KQG6"/>
<evidence type="ECO:0000256" key="11">
    <source>
        <dbReference type="ARBA" id="ARBA00023242"/>
    </source>
</evidence>
<evidence type="ECO:0000256" key="3">
    <source>
        <dbReference type="ARBA" id="ARBA00010912"/>
    </source>
</evidence>
<evidence type="ECO:0000256" key="2">
    <source>
        <dbReference type="ARBA" id="ARBA00004123"/>
    </source>
</evidence>
<keyword evidence="5" id="KW-0507">mRNA processing</keyword>
<dbReference type="InterPro" id="IPR043519">
    <property type="entry name" value="NT_sf"/>
</dbReference>
<accession>A0A9E7KQG6</accession>